<comment type="caution">
    <text evidence="2">The sequence shown here is derived from an EMBL/GenBank/DDBJ whole genome shotgun (WGS) entry which is preliminary data.</text>
</comment>
<dbReference type="Proteomes" id="UP000226031">
    <property type="component" value="Unassembled WGS sequence"/>
</dbReference>
<dbReference type="VEuPathDB" id="FungiDB:EMCG_09005"/>
<proteinExistence type="predicted"/>
<protein>
    <submittedName>
        <fullName evidence="2">Uncharacterized protein</fullName>
    </submittedName>
</protein>
<dbReference type="EMBL" id="PDND01000001">
    <property type="protein sequence ID" value="PGH37128.1"/>
    <property type="molecule type" value="Genomic_DNA"/>
</dbReference>
<evidence type="ECO:0000313" key="3">
    <source>
        <dbReference type="Proteomes" id="UP000226031"/>
    </source>
</evidence>
<feature type="compositionally biased region" description="Polar residues" evidence="1">
    <location>
        <begin position="14"/>
        <end position="25"/>
    </location>
</feature>
<name>A0A2B7ZV80_9EURO</name>
<sequence length="93" mass="10873">MVRAAQAKWKWKQDQSQTAAPKSCQHQDLPDTADLFMGDIIQKCWVVDGYWDMKDVRRATTRFKEQAQFHQALGAIKPLVLWLFFSFGHDQEC</sequence>
<keyword evidence="3" id="KW-1185">Reference proteome</keyword>
<dbReference type="AlphaFoldDB" id="A0A2B7ZV80"/>
<organism evidence="2 3">
    <name type="scientific">[Emmonsia] crescens</name>
    <dbReference type="NCBI Taxonomy" id="73230"/>
    <lineage>
        <taxon>Eukaryota</taxon>
        <taxon>Fungi</taxon>
        <taxon>Dikarya</taxon>
        <taxon>Ascomycota</taxon>
        <taxon>Pezizomycotina</taxon>
        <taxon>Eurotiomycetes</taxon>
        <taxon>Eurotiomycetidae</taxon>
        <taxon>Onygenales</taxon>
        <taxon>Ajellomycetaceae</taxon>
        <taxon>Emergomyces</taxon>
    </lineage>
</organism>
<reference evidence="2 3" key="1">
    <citation type="submission" date="2017-10" db="EMBL/GenBank/DDBJ databases">
        <title>Comparative genomics in systemic dimorphic fungi from Ajellomycetaceae.</title>
        <authorList>
            <person name="Munoz J.F."/>
            <person name="Mcewen J.G."/>
            <person name="Clay O.K."/>
            <person name="Cuomo C.A."/>
        </authorList>
    </citation>
    <scope>NUCLEOTIDE SEQUENCE [LARGE SCALE GENOMIC DNA]</scope>
    <source>
        <strain evidence="2 3">UAMH4076</strain>
    </source>
</reference>
<evidence type="ECO:0000256" key="1">
    <source>
        <dbReference type="SAM" id="MobiDB-lite"/>
    </source>
</evidence>
<accession>A0A2B7ZV80</accession>
<feature type="region of interest" description="Disordered" evidence="1">
    <location>
        <begin position="1"/>
        <end position="25"/>
    </location>
</feature>
<evidence type="ECO:0000313" key="2">
    <source>
        <dbReference type="EMBL" id="PGH37128.1"/>
    </source>
</evidence>
<gene>
    <name evidence="2" type="ORF">GX50_00112</name>
</gene>